<evidence type="ECO:0000313" key="3">
    <source>
        <dbReference type="Proteomes" id="UP000029641"/>
    </source>
</evidence>
<organism evidence="2 4">
    <name type="scientific">Jejuia pallidilutea</name>
    <dbReference type="NCBI Taxonomy" id="504487"/>
    <lineage>
        <taxon>Bacteria</taxon>
        <taxon>Pseudomonadati</taxon>
        <taxon>Bacteroidota</taxon>
        <taxon>Flavobacteriia</taxon>
        <taxon>Flavobacteriales</taxon>
        <taxon>Flavobacteriaceae</taxon>
        <taxon>Jejuia</taxon>
    </lineage>
</organism>
<gene>
    <name evidence="1" type="ORF">JCM19301_2834</name>
    <name evidence="2" type="ORF">JCM19302_2154</name>
</gene>
<sequence>MFCICASSTYGQDKTCLDFKTGKFKYENPSYADWQINRTDSIQIETNTATGLVIHNDVNWISNCEFTLTCTKVSQPVYNNAVGKVFKVIITDTSNNGYSCILMPNEVQPNNMKFKMIKVD</sequence>
<dbReference type="AlphaFoldDB" id="A0A090WXY6"/>
<dbReference type="EMBL" id="BBNR01000014">
    <property type="protein sequence ID" value="GAL67922.1"/>
    <property type="molecule type" value="Genomic_DNA"/>
</dbReference>
<evidence type="ECO:0000313" key="1">
    <source>
        <dbReference type="EMBL" id="GAL67922.1"/>
    </source>
</evidence>
<dbReference type="eggNOG" id="ENOG50334VV">
    <property type="taxonomic scope" value="Bacteria"/>
</dbReference>
<evidence type="ECO:0000313" key="4">
    <source>
        <dbReference type="Proteomes" id="UP000029646"/>
    </source>
</evidence>
<dbReference type="Proteomes" id="UP000029641">
    <property type="component" value="Unassembled WGS sequence"/>
</dbReference>
<comment type="caution">
    <text evidence="2">The sequence shown here is derived from an EMBL/GenBank/DDBJ whole genome shotgun (WGS) entry which is preliminary data.</text>
</comment>
<dbReference type="EMBL" id="BBNS01000021">
    <property type="protein sequence ID" value="GAL72237.1"/>
    <property type="molecule type" value="Genomic_DNA"/>
</dbReference>
<reference evidence="3 4" key="1">
    <citation type="journal article" date="2014" name="Genome Announc.">
        <title>Draft Genome Sequence of Marine Flavobacterium Jejuia pallidilutea Strain 11shimoA1 and Pigmentation Mutants.</title>
        <authorList>
            <person name="Takatani N."/>
            <person name="Nakanishi M."/>
            <person name="Meirelles P."/>
            <person name="Mino S."/>
            <person name="Suda W."/>
            <person name="Oshima K."/>
            <person name="Hattori M."/>
            <person name="Ohkuma M."/>
            <person name="Hosokawa M."/>
            <person name="Miyashita K."/>
            <person name="Thompson F.L."/>
            <person name="Niwa A."/>
            <person name="Sawabe T."/>
            <person name="Sawabe T."/>
        </authorList>
    </citation>
    <scope>NUCLEOTIDE SEQUENCE [LARGE SCALE GENOMIC DNA]</scope>
    <source>
        <strain evidence="1 3">JCM 19301</strain>
        <strain evidence="2">JCM 19302</strain>
        <strain evidence="4">JCM19302</strain>
    </source>
</reference>
<proteinExistence type="predicted"/>
<evidence type="ECO:0000313" key="2">
    <source>
        <dbReference type="EMBL" id="GAL72237.1"/>
    </source>
</evidence>
<protein>
    <submittedName>
        <fullName evidence="2">Uncharacterized protein</fullName>
    </submittedName>
</protein>
<dbReference type="Proteomes" id="UP000029646">
    <property type="component" value="Unassembled WGS sequence"/>
</dbReference>
<accession>A0A090WXY6</accession>
<name>A0A090WXY6_9FLAO</name>